<dbReference type="EMBL" id="LHXL01000011">
    <property type="protein sequence ID" value="KXA90175.1"/>
    <property type="molecule type" value="Genomic_DNA"/>
</dbReference>
<evidence type="ECO:0000313" key="2">
    <source>
        <dbReference type="EMBL" id="KXA90175.1"/>
    </source>
</evidence>
<reference evidence="2 3" key="1">
    <citation type="journal article" date="2016" name="Sci. Rep.">
        <title>Metabolic traits of an uncultured archaeal lineage -MSBL1- from brine pools of the Red Sea.</title>
        <authorList>
            <person name="Mwirichia R."/>
            <person name="Alam I."/>
            <person name="Rashid M."/>
            <person name="Vinu M."/>
            <person name="Ba-Alawi W."/>
            <person name="Anthony Kamau A."/>
            <person name="Kamanda Ngugi D."/>
            <person name="Goker M."/>
            <person name="Klenk H.P."/>
            <person name="Bajic V."/>
            <person name="Stingl U."/>
        </authorList>
    </citation>
    <scope>NUCLEOTIDE SEQUENCE [LARGE SCALE GENOMIC DNA]</scope>
    <source>
        <strain evidence="2">SCGC-AAA259D14</strain>
    </source>
</reference>
<evidence type="ECO:0008006" key="4">
    <source>
        <dbReference type="Google" id="ProtNLM"/>
    </source>
</evidence>
<sequence>MVDLLLAARISYVLGIVNLVSMSLVVLSCRCMMGVGFVNRMQEYAWYRRFYRAHCYYWWIFFLSVLFHAVLAVTAFGNPF</sequence>
<keyword evidence="1" id="KW-1133">Transmembrane helix</keyword>
<keyword evidence="3" id="KW-1185">Reference proteome</keyword>
<dbReference type="AlphaFoldDB" id="A0A133U7J5"/>
<feature type="transmembrane region" description="Helical" evidence="1">
    <location>
        <begin position="12"/>
        <end position="35"/>
    </location>
</feature>
<keyword evidence="1" id="KW-0812">Transmembrane</keyword>
<feature type="transmembrane region" description="Helical" evidence="1">
    <location>
        <begin position="56"/>
        <end position="77"/>
    </location>
</feature>
<evidence type="ECO:0000313" key="3">
    <source>
        <dbReference type="Proteomes" id="UP000070589"/>
    </source>
</evidence>
<protein>
    <recommendedName>
        <fullName evidence="4">Ferric oxidoreductase domain-containing protein</fullName>
    </recommendedName>
</protein>
<gene>
    <name evidence="2" type="ORF">AKJ62_01490</name>
</gene>
<accession>A0A133U7J5</accession>
<keyword evidence="1" id="KW-0472">Membrane</keyword>
<proteinExistence type="predicted"/>
<evidence type="ECO:0000256" key="1">
    <source>
        <dbReference type="SAM" id="Phobius"/>
    </source>
</evidence>
<comment type="caution">
    <text evidence="2">The sequence shown here is derived from an EMBL/GenBank/DDBJ whole genome shotgun (WGS) entry which is preliminary data.</text>
</comment>
<dbReference type="Proteomes" id="UP000070589">
    <property type="component" value="Unassembled WGS sequence"/>
</dbReference>
<organism evidence="2 3">
    <name type="scientific">candidate division MSBL1 archaeon SCGC-AAA259D14</name>
    <dbReference type="NCBI Taxonomy" id="1698261"/>
    <lineage>
        <taxon>Archaea</taxon>
        <taxon>Methanobacteriati</taxon>
        <taxon>Methanobacteriota</taxon>
        <taxon>candidate division MSBL1</taxon>
    </lineage>
</organism>
<name>A0A133U7J5_9EURY</name>